<accession>A0ABP9AJK6</accession>
<dbReference type="EMBL" id="BAABIQ010000003">
    <property type="protein sequence ID" value="GAA4781315.1"/>
    <property type="molecule type" value="Genomic_DNA"/>
</dbReference>
<feature type="transmembrane region" description="Helical" evidence="1">
    <location>
        <begin position="63"/>
        <end position="82"/>
    </location>
</feature>
<comment type="caution">
    <text evidence="2">The sequence shown here is derived from an EMBL/GenBank/DDBJ whole genome shotgun (WGS) entry which is preliminary data.</text>
</comment>
<keyword evidence="3" id="KW-1185">Reference proteome</keyword>
<dbReference type="InterPro" id="IPR025635">
    <property type="entry name" value="DUF4293"/>
</dbReference>
<evidence type="ECO:0000256" key="1">
    <source>
        <dbReference type="SAM" id="Phobius"/>
    </source>
</evidence>
<feature type="transmembrane region" description="Helical" evidence="1">
    <location>
        <begin position="94"/>
        <end position="115"/>
    </location>
</feature>
<evidence type="ECO:0008006" key="4">
    <source>
        <dbReference type="Google" id="ProtNLM"/>
    </source>
</evidence>
<evidence type="ECO:0000313" key="3">
    <source>
        <dbReference type="Proteomes" id="UP001501411"/>
    </source>
</evidence>
<organism evidence="2 3">
    <name type="scientific">Olivibacter ginsenosidimutans</name>
    <dbReference type="NCBI Taxonomy" id="1176537"/>
    <lineage>
        <taxon>Bacteria</taxon>
        <taxon>Pseudomonadati</taxon>
        <taxon>Bacteroidota</taxon>
        <taxon>Sphingobacteriia</taxon>
        <taxon>Sphingobacteriales</taxon>
        <taxon>Sphingobacteriaceae</taxon>
        <taxon>Olivibacter</taxon>
    </lineage>
</organism>
<dbReference type="Proteomes" id="UP001501411">
    <property type="component" value="Unassembled WGS sequence"/>
</dbReference>
<keyword evidence="1" id="KW-1133">Transmembrane helix</keyword>
<feature type="transmembrane region" description="Helical" evidence="1">
    <location>
        <begin position="127"/>
        <end position="149"/>
    </location>
</feature>
<name>A0ABP9AJK6_9SPHI</name>
<dbReference type="Pfam" id="PF14126">
    <property type="entry name" value="DUF4293"/>
    <property type="match status" value="1"/>
</dbReference>
<keyword evidence="1" id="KW-0812">Transmembrane</keyword>
<reference evidence="3" key="1">
    <citation type="journal article" date="2019" name="Int. J. Syst. Evol. Microbiol.">
        <title>The Global Catalogue of Microorganisms (GCM) 10K type strain sequencing project: providing services to taxonomists for standard genome sequencing and annotation.</title>
        <authorList>
            <consortium name="The Broad Institute Genomics Platform"/>
            <consortium name="The Broad Institute Genome Sequencing Center for Infectious Disease"/>
            <person name="Wu L."/>
            <person name="Ma J."/>
        </authorList>
    </citation>
    <scope>NUCLEOTIDE SEQUENCE [LARGE SCALE GENOMIC DNA]</scope>
    <source>
        <strain evidence="3">JCM 18200</strain>
    </source>
</reference>
<keyword evidence="1" id="KW-0472">Membrane</keyword>
<proteinExistence type="predicted"/>
<feature type="transmembrane region" description="Helical" evidence="1">
    <location>
        <begin position="12"/>
        <end position="33"/>
    </location>
</feature>
<sequence length="166" mass="18576">MNLFIYPMIQRIQTIWLLLASVTILALFLFPYVQYIDTNGIAMALKVTGKLDSAGGQNQLNTSFVFVLQTIATVLLGFLPLLTIAQYKNRKKQVSFILITIVLVLLFALWLYIAANNALIEVSKTLNLSNIGIGTLLIPINLIFLILALKGVKKDIKLIRSVDRLR</sequence>
<gene>
    <name evidence="2" type="ORF">GCM10023231_05970</name>
</gene>
<protein>
    <recommendedName>
        <fullName evidence="4">DUF4293 family protein</fullName>
    </recommendedName>
</protein>
<dbReference type="RefSeq" id="WP_345230212.1">
    <property type="nucleotide sequence ID" value="NZ_BAABIQ010000003.1"/>
</dbReference>
<evidence type="ECO:0000313" key="2">
    <source>
        <dbReference type="EMBL" id="GAA4781315.1"/>
    </source>
</evidence>